<evidence type="ECO:0000313" key="3">
    <source>
        <dbReference type="EMBL" id="BAV97575.1"/>
    </source>
</evidence>
<dbReference type="KEGG" id="lem:LEN_2088"/>
<feature type="compositionally biased region" description="Low complexity" evidence="1">
    <location>
        <begin position="353"/>
        <end position="411"/>
    </location>
</feature>
<feature type="transmembrane region" description="Helical" evidence="2">
    <location>
        <begin position="100"/>
        <end position="122"/>
    </location>
</feature>
<dbReference type="AlphaFoldDB" id="A0AAU9AEN2"/>
<keyword evidence="2" id="KW-1133">Transmembrane helix</keyword>
<dbReference type="RefSeq" id="WP_096377700.1">
    <property type="nucleotide sequence ID" value="NZ_AP014940.1"/>
</dbReference>
<feature type="compositionally biased region" description="Low complexity" evidence="1">
    <location>
        <begin position="147"/>
        <end position="161"/>
    </location>
</feature>
<feature type="region of interest" description="Disordered" evidence="1">
    <location>
        <begin position="549"/>
        <end position="583"/>
    </location>
</feature>
<sequence>MPTAASIIEALQRRLRLTLRRDSPEPGEYPSAWQGWLDAQSARPGAVTGATADAWLAVFAQRPLSAPPRRAPALNRWQAFATLWRQQWLPPEPEDRRLRWGAGAISLLWHLLFGGLLVWLMYLQYFATRPPPPGETTVTMIEYVGKGTPQEPGGGSQQPSDQPQPAPPSPPAEPAPSQPAPAEPAEPSPPAQVAVAAPPTPQLQAQLPDVPVRDVPEPQLPPPTVEQPVMVSKETPDAPQVFVLPPTRKRVDDSVRAPQIQAAQQPLRSVDVPAPVQPPALRAPQREIALPSVQARPREVAVRDVPAPAQLPQLQVREAAPRPVEAPQLNSNLPQVRVAEIPSPPTPAPSPAPAAATPAPAAPTTATSTAPSATAATPSPSSARPAAPSAPAAGPSATAAAPPAASAGAGPKPNPAPGTLPTARRGDDWGDSTRNRPGGKPGDAPGLFNPDGSVRIADAPGSASPGFPPGTVTEEIKNLDRAGTWLRRKPTDYEATTLDKYWRPNETLLAEWVRRSVKSVMIPIPGTSKRINCSVALLMLGGGCGISDPNLNDQPAEARPPPDVPFKPHLQEDNGSVRPPPGG</sequence>
<dbReference type="GeneID" id="83063957"/>
<feature type="region of interest" description="Disordered" evidence="1">
    <location>
        <begin position="145"/>
        <end position="472"/>
    </location>
</feature>
<dbReference type="EMBL" id="AP014940">
    <property type="protein sequence ID" value="BAV97575.1"/>
    <property type="molecule type" value="Genomic_DNA"/>
</dbReference>
<keyword evidence="2" id="KW-0472">Membrane</keyword>
<evidence type="ECO:0008006" key="5">
    <source>
        <dbReference type="Google" id="ProtNLM"/>
    </source>
</evidence>
<evidence type="ECO:0000256" key="1">
    <source>
        <dbReference type="SAM" id="MobiDB-lite"/>
    </source>
</evidence>
<organism evidence="3 4">
    <name type="scientific">Lysobacter enzymogenes</name>
    <dbReference type="NCBI Taxonomy" id="69"/>
    <lineage>
        <taxon>Bacteria</taxon>
        <taxon>Pseudomonadati</taxon>
        <taxon>Pseudomonadota</taxon>
        <taxon>Gammaproteobacteria</taxon>
        <taxon>Lysobacterales</taxon>
        <taxon>Lysobacteraceae</taxon>
        <taxon>Lysobacter</taxon>
    </lineage>
</organism>
<evidence type="ECO:0000313" key="4">
    <source>
        <dbReference type="Proteomes" id="UP000218824"/>
    </source>
</evidence>
<feature type="compositionally biased region" description="Basic and acidic residues" evidence="1">
    <location>
        <begin position="424"/>
        <end position="434"/>
    </location>
</feature>
<dbReference type="Proteomes" id="UP000218824">
    <property type="component" value="Chromosome"/>
</dbReference>
<reference evidence="3 4" key="1">
    <citation type="journal article" date="2017" name="DNA Res.">
        <title>Complete genome sequence and expression profile of the commercial lytic enzyme producer Lysobacter enzymogenes M497-1.</title>
        <authorList>
            <person name="Takami H."/>
            <person name="Toyoda A."/>
            <person name="Uchiyama I."/>
            <person name="Itoh T."/>
            <person name="Takaki Y."/>
            <person name="Arai W."/>
            <person name="Nishi S."/>
            <person name="Kawai M."/>
            <person name="Shinya K."/>
            <person name="Ikeda H."/>
        </authorList>
    </citation>
    <scope>NUCLEOTIDE SEQUENCE [LARGE SCALE GENOMIC DNA]</scope>
    <source>
        <strain evidence="3 4">M497-1</strain>
    </source>
</reference>
<feature type="compositionally biased region" description="Pro residues" evidence="1">
    <location>
        <begin position="162"/>
        <end position="190"/>
    </location>
</feature>
<name>A0AAU9AEN2_LYSEN</name>
<proteinExistence type="predicted"/>
<evidence type="ECO:0000256" key="2">
    <source>
        <dbReference type="SAM" id="Phobius"/>
    </source>
</evidence>
<accession>A0AAU9AEN2</accession>
<keyword evidence="2" id="KW-0812">Transmembrane</keyword>
<feature type="compositionally biased region" description="Pro residues" evidence="1">
    <location>
        <begin position="342"/>
        <end position="352"/>
    </location>
</feature>
<gene>
    <name evidence="3" type="ORF">LEN_2088</name>
</gene>
<protein>
    <recommendedName>
        <fullName evidence="5">Transmembrane repetitive protein</fullName>
    </recommendedName>
</protein>
<feature type="compositionally biased region" description="Low complexity" evidence="1">
    <location>
        <begin position="191"/>
        <end position="209"/>
    </location>
</feature>